<evidence type="ECO:0000256" key="4">
    <source>
        <dbReference type="ARBA" id="ARBA00023136"/>
    </source>
</evidence>
<keyword evidence="3 6" id="KW-1133">Transmembrane helix</keyword>
<feature type="transmembrane region" description="Helical" evidence="6">
    <location>
        <begin position="210"/>
        <end position="237"/>
    </location>
</feature>
<evidence type="ECO:0000256" key="2">
    <source>
        <dbReference type="ARBA" id="ARBA00022692"/>
    </source>
</evidence>
<proteinExistence type="predicted"/>
<sequence length="446" mass="50106">MNGNYTVAEVVDDGIGNAILVAFAPKIPAFLSVVGSYVMMREIAWILLHRNKHRGPKEERISHPILCTLFSICLADIFYSLPFIFTTWAAPSHIDDPLLWGNVGSTATCTAQGFVLHLGAVSSPMFNFLQAFLSVFFVKYSWSEARVAVLEQRFQIGLWTFALLTATVPLFLNMYNNGYVVCWLHSYPMGCKDSLTYGKDEANCERGDNAWLWGLIFAFFPRWPALLGGAVCMFIIYRAVRQMENRLARYAGASVAFATTKTCNSLEESTKNLPPPTQIHQTVSRERSHRVAIQAYLYILAYMGCQALNAINCYIWFAMHTYNEFFDVVTYAIAPSQGFWNFLIFCRTRPEMHTWEGKLLWQAWQSIRSHCCCDSSGLCCCSCGHCFFCFQKPSSDTDASSSVENSPNSNSHHASQDLGSSPSSFSSLDLLSLPKEVDSNEENVTK</sequence>
<gene>
    <name evidence="7" type="ORF">ACOF00016_LOCUS17881</name>
</gene>
<feature type="region of interest" description="Disordered" evidence="5">
    <location>
        <begin position="397"/>
        <end position="446"/>
    </location>
</feature>
<comment type="subcellular location">
    <subcellularLocation>
        <location evidence="1">Membrane</location>
        <topology evidence="1">Multi-pass membrane protein</topology>
    </subcellularLocation>
</comment>
<evidence type="ECO:0000256" key="6">
    <source>
        <dbReference type="SAM" id="Phobius"/>
    </source>
</evidence>
<dbReference type="PANTHER" id="PTHR23112">
    <property type="entry name" value="G PROTEIN-COUPLED RECEPTOR 157-RELATED"/>
    <property type="match status" value="1"/>
</dbReference>
<feature type="compositionally biased region" description="Low complexity" evidence="5">
    <location>
        <begin position="400"/>
        <end position="433"/>
    </location>
</feature>
<evidence type="ECO:0000256" key="5">
    <source>
        <dbReference type="SAM" id="MobiDB-lite"/>
    </source>
</evidence>
<evidence type="ECO:0008006" key="8">
    <source>
        <dbReference type="Google" id="ProtNLM"/>
    </source>
</evidence>
<feature type="transmembrane region" description="Helical" evidence="6">
    <location>
        <begin position="154"/>
        <end position="175"/>
    </location>
</feature>
<keyword evidence="4 6" id="KW-0472">Membrane</keyword>
<evidence type="ECO:0000256" key="1">
    <source>
        <dbReference type="ARBA" id="ARBA00004141"/>
    </source>
</evidence>
<dbReference type="SUPFAM" id="SSF81321">
    <property type="entry name" value="Family A G protein-coupled receptor-like"/>
    <property type="match status" value="1"/>
</dbReference>
<dbReference type="EMBL" id="HBIM01024140">
    <property type="protein sequence ID" value="CAE0421235.1"/>
    <property type="molecule type" value="Transcribed_RNA"/>
</dbReference>
<dbReference type="Gene3D" id="1.20.1070.10">
    <property type="entry name" value="Rhodopsin 7-helix transmembrane proteins"/>
    <property type="match status" value="1"/>
</dbReference>
<feature type="transmembrane region" description="Helical" evidence="6">
    <location>
        <begin position="125"/>
        <end position="142"/>
    </location>
</feature>
<protein>
    <recommendedName>
        <fullName evidence="8">G-protein coupled receptors family 1 profile domain-containing protein</fullName>
    </recommendedName>
</protein>
<feature type="compositionally biased region" description="Basic and acidic residues" evidence="5">
    <location>
        <begin position="435"/>
        <end position="446"/>
    </location>
</feature>
<dbReference type="PANTHER" id="PTHR23112:SF0">
    <property type="entry name" value="TRANSMEMBRANE PROTEIN 116"/>
    <property type="match status" value="1"/>
</dbReference>
<dbReference type="GO" id="GO:0004930">
    <property type="term" value="F:G protein-coupled receptor activity"/>
    <property type="evidence" value="ECO:0007669"/>
    <property type="project" value="TreeGrafter"/>
</dbReference>
<feature type="transmembrane region" description="Helical" evidence="6">
    <location>
        <begin position="329"/>
        <end position="346"/>
    </location>
</feature>
<evidence type="ECO:0000256" key="3">
    <source>
        <dbReference type="ARBA" id="ARBA00022989"/>
    </source>
</evidence>
<name>A0A7S3LER0_9STRA</name>
<keyword evidence="2 6" id="KW-0812">Transmembrane</keyword>
<dbReference type="AlphaFoldDB" id="A0A7S3LER0"/>
<organism evidence="7">
    <name type="scientific">Amphora coffeiformis</name>
    <dbReference type="NCBI Taxonomy" id="265554"/>
    <lineage>
        <taxon>Eukaryota</taxon>
        <taxon>Sar</taxon>
        <taxon>Stramenopiles</taxon>
        <taxon>Ochrophyta</taxon>
        <taxon>Bacillariophyta</taxon>
        <taxon>Bacillariophyceae</taxon>
        <taxon>Bacillariophycidae</taxon>
        <taxon>Thalassiophysales</taxon>
        <taxon>Catenulaceae</taxon>
        <taxon>Amphora</taxon>
    </lineage>
</organism>
<feature type="transmembrane region" description="Helical" evidence="6">
    <location>
        <begin position="295"/>
        <end position="317"/>
    </location>
</feature>
<evidence type="ECO:0000313" key="7">
    <source>
        <dbReference type="EMBL" id="CAE0421235.1"/>
    </source>
</evidence>
<dbReference type="GO" id="GO:0005886">
    <property type="term" value="C:plasma membrane"/>
    <property type="evidence" value="ECO:0007669"/>
    <property type="project" value="TreeGrafter"/>
</dbReference>
<dbReference type="GO" id="GO:0007189">
    <property type="term" value="P:adenylate cyclase-activating G protein-coupled receptor signaling pathway"/>
    <property type="evidence" value="ECO:0007669"/>
    <property type="project" value="TreeGrafter"/>
</dbReference>
<reference evidence="7" key="1">
    <citation type="submission" date="2021-01" db="EMBL/GenBank/DDBJ databases">
        <authorList>
            <person name="Corre E."/>
            <person name="Pelletier E."/>
            <person name="Niang G."/>
            <person name="Scheremetjew M."/>
            <person name="Finn R."/>
            <person name="Kale V."/>
            <person name="Holt S."/>
            <person name="Cochrane G."/>
            <person name="Meng A."/>
            <person name="Brown T."/>
            <person name="Cohen L."/>
        </authorList>
    </citation>
    <scope>NUCLEOTIDE SEQUENCE</scope>
    <source>
        <strain evidence="7">CCMP127</strain>
    </source>
</reference>
<accession>A0A7S3LER0</accession>
<feature type="transmembrane region" description="Helical" evidence="6">
    <location>
        <begin position="69"/>
        <end position="90"/>
    </location>
</feature>